<feature type="region of interest" description="Disordered" evidence="1">
    <location>
        <begin position="1"/>
        <end position="29"/>
    </location>
</feature>
<dbReference type="EMBL" id="AP019297">
    <property type="protein sequence ID" value="BBG94673.1"/>
    <property type="molecule type" value="Genomic_DNA"/>
</dbReference>
<organism evidence="2">
    <name type="scientific">Prunus dulcis</name>
    <name type="common">Almond</name>
    <name type="synonym">Amygdalus dulcis</name>
    <dbReference type="NCBI Taxonomy" id="3755"/>
    <lineage>
        <taxon>Eukaryota</taxon>
        <taxon>Viridiplantae</taxon>
        <taxon>Streptophyta</taxon>
        <taxon>Embryophyta</taxon>
        <taxon>Tracheophyta</taxon>
        <taxon>Spermatophyta</taxon>
        <taxon>Magnoliopsida</taxon>
        <taxon>eudicotyledons</taxon>
        <taxon>Gunneridae</taxon>
        <taxon>Pentapetalae</taxon>
        <taxon>rosids</taxon>
        <taxon>fabids</taxon>
        <taxon>Rosales</taxon>
        <taxon>Rosaceae</taxon>
        <taxon>Amygdaloideae</taxon>
        <taxon>Amygdaleae</taxon>
        <taxon>Prunus</taxon>
    </lineage>
</organism>
<accession>A0A4Y1QS25</accession>
<dbReference type="PANTHER" id="PTHR33325">
    <property type="entry name" value="ZINC FINGER, CCHC-TYPE-RELATED"/>
    <property type="match status" value="1"/>
</dbReference>
<feature type="non-terminal residue" evidence="2">
    <location>
        <position position="1"/>
    </location>
</feature>
<reference evidence="2" key="1">
    <citation type="journal article" date="2019" name="Science">
        <title>Mutation of a bHLH transcription factor allowed almond domestication.</title>
        <authorList>
            <person name="Sanchez-Perez R."/>
            <person name="Pavan S."/>
            <person name="Mazzeo R."/>
            <person name="Moldovan C."/>
            <person name="Aiese Cigliano R."/>
            <person name="Del Cueto J."/>
            <person name="Ricciardi F."/>
            <person name="Lotti C."/>
            <person name="Ricciardi L."/>
            <person name="Dicenta F."/>
            <person name="Lopez-Marques R.L."/>
            <person name="Lindberg Moller B."/>
        </authorList>
    </citation>
    <scope>NUCLEOTIDE SEQUENCE</scope>
</reference>
<evidence type="ECO:0000256" key="1">
    <source>
        <dbReference type="SAM" id="MobiDB-lite"/>
    </source>
</evidence>
<dbReference type="PANTHER" id="PTHR33325:SF11">
    <property type="entry name" value="COLD SHOCK DOMAIN-CONTAINING PROTEIN 4-LIKE"/>
    <property type="match status" value="1"/>
</dbReference>
<name>A0A4Y1QS25_PRUDU</name>
<sequence length="130" mass="15406">KEERKRAQRKKEKEKRKGRERRRKGKEKRKKRISSLKFWMANLAKLEFAALDLSGDNFLSWVLDAKIHLRANGLGQTIVDENNASPEENAKAMIFLRRHIHEALKSEYVVVDEPLVLWKALGERYDHQKR</sequence>
<proteinExistence type="predicted"/>
<dbReference type="AlphaFoldDB" id="A0A4Y1QS25"/>
<protein>
    <recommendedName>
        <fullName evidence="3">Disease resistance protein CC-NBS-LRR class family</fullName>
    </recommendedName>
</protein>
<evidence type="ECO:0000313" key="2">
    <source>
        <dbReference type="EMBL" id="BBG94673.1"/>
    </source>
</evidence>
<gene>
    <name evidence="2" type="ORF">Prudu_003019</name>
</gene>
<evidence type="ECO:0008006" key="3">
    <source>
        <dbReference type="Google" id="ProtNLM"/>
    </source>
</evidence>